<dbReference type="EMBL" id="JACGCI010000076">
    <property type="protein sequence ID" value="KAF6747895.1"/>
    <property type="molecule type" value="Genomic_DNA"/>
</dbReference>
<accession>A0A8H6MCJ6</accession>
<gene>
    <name evidence="4" type="ORF">DFP72DRAFT_885745</name>
    <name evidence="3" type="ORF">DFP72DRAFT_918097</name>
</gene>
<evidence type="ECO:0000313" key="3">
    <source>
        <dbReference type="EMBL" id="KAF6747895.1"/>
    </source>
</evidence>
<name>A0A8H6MCJ6_9AGAR</name>
<sequence length="325" mass="37203">MPKRQRTGNEENEEVTTAVSPRRSTETWYRDGNVVLQAGNTQFRVHQGLLERHSPVFSGLFAEGQQDGEDTVEGCRVVKLEESEEDIELLLDALYNPRPNIKVPIPFKTVSSMMRMGLTYGIPHLREGALKRLTMEFPTTLEEYDERRGVWTSIIEEKGLLFKIVNLAHEYDIHTILPAAYLRCLDDTDALLHGELMSEEPDSPRSEAACLAAVQACFAGREALYPAFNRTFAWASEVGENCDQDECYYETRPWLRVVLWIPAPKIGQVLLDWDGLTRDVDSLKNDLCAECSKEARQKFEAERTVTWRRLPEYFGLPKWKDLTSP</sequence>
<dbReference type="OrthoDB" id="2799068at2759"/>
<dbReference type="EMBL" id="JACGCI010000016">
    <property type="protein sequence ID" value="KAF6759122.1"/>
    <property type="molecule type" value="Genomic_DNA"/>
</dbReference>
<evidence type="ECO:0000259" key="2">
    <source>
        <dbReference type="PROSITE" id="PS50097"/>
    </source>
</evidence>
<dbReference type="Gene3D" id="3.30.710.10">
    <property type="entry name" value="Potassium Channel Kv1.1, Chain A"/>
    <property type="match status" value="1"/>
</dbReference>
<evidence type="ECO:0000313" key="4">
    <source>
        <dbReference type="EMBL" id="KAF6759122.1"/>
    </source>
</evidence>
<evidence type="ECO:0000313" key="5">
    <source>
        <dbReference type="Proteomes" id="UP000521943"/>
    </source>
</evidence>
<dbReference type="SUPFAM" id="SSF54695">
    <property type="entry name" value="POZ domain"/>
    <property type="match status" value="1"/>
</dbReference>
<keyword evidence="5" id="KW-1185">Reference proteome</keyword>
<evidence type="ECO:0000256" key="1">
    <source>
        <dbReference type="SAM" id="MobiDB-lite"/>
    </source>
</evidence>
<reference evidence="4 5" key="1">
    <citation type="submission" date="2020-07" db="EMBL/GenBank/DDBJ databases">
        <title>Comparative genomics of pyrophilous fungi reveals a link between fire events and developmental genes.</title>
        <authorList>
            <consortium name="DOE Joint Genome Institute"/>
            <person name="Steindorff A.S."/>
            <person name="Carver A."/>
            <person name="Calhoun S."/>
            <person name="Stillman K."/>
            <person name="Liu H."/>
            <person name="Lipzen A."/>
            <person name="Pangilinan J."/>
            <person name="Labutti K."/>
            <person name="Bruns T.D."/>
            <person name="Grigoriev I.V."/>
        </authorList>
    </citation>
    <scope>NUCLEOTIDE SEQUENCE [LARGE SCALE GENOMIC DNA]</scope>
    <source>
        <strain evidence="4 5">CBS 144469</strain>
    </source>
</reference>
<dbReference type="CDD" id="cd18186">
    <property type="entry name" value="BTB_POZ_ZBTB_KLHL-like"/>
    <property type="match status" value="1"/>
</dbReference>
<organism evidence="4 5">
    <name type="scientific">Ephemerocybe angulata</name>
    <dbReference type="NCBI Taxonomy" id="980116"/>
    <lineage>
        <taxon>Eukaryota</taxon>
        <taxon>Fungi</taxon>
        <taxon>Dikarya</taxon>
        <taxon>Basidiomycota</taxon>
        <taxon>Agaricomycotina</taxon>
        <taxon>Agaricomycetes</taxon>
        <taxon>Agaricomycetidae</taxon>
        <taxon>Agaricales</taxon>
        <taxon>Agaricineae</taxon>
        <taxon>Psathyrellaceae</taxon>
        <taxon>Ephemerocybe</taxon>
    </lineage>
</organism>
<dbReference type="SMART" id="SM00225">
    <property type="entry name" value="BTB"/>
    <property type="match status" value="1"/>
</dbReference>
<dbReference type="PROSITE" id="PS50097">
    <property type="entry name" value="BTB"/>
    <property type="match status" value="1"/>
</dbReference>
<dbReference type="AlphaFoldDB" id="A0A8H6MCJ6"/>
<feature type="domain" description="BTB" evidence="2">
    <location>
        <begin position="32"/>
        <end position="103"/>
    </location>
</feature>
<dbReference type="Proteomes" id="UP000521943">
    <property type="component" value="Unassembled WGS sequence"/>
</dbReference>
<dbReference type="Pfam" id="PF00651">
    <property type="entry name" value="BTB"/>
    <property type="match status" value="1"/>
</dbReference>
<proteinExistence type="predicted"/>
<protein>
    <recommendedName>
        <fullName evidence="2">BTB domain-containing protein</fullName>
    </recommendedName>
</protein>
<feature type="region of interest" description="Disordered" evidence="1">
    <location>
        <begin position="1"/>
        <end position="24"/>
    </location>
</feature>
<dbReference type="InterPro" id="IPR011333">
    <property type="entry name" value="SKP1/BTB/POZ_sf"/>
</dbReference>
<comment type="caution">
    <text evidence="4">The sequence shown here is derived from an EMBL/GenBank/DDBJ whole genome shotgun (WGS) entry which is preliminary data.</text>
</comment>
<dbReference type="InterPro" id="IPR000210">
    <property type="entry name" value="BTB/POZ_dom"/>
</dbReference>